<reference evidence="1 2" key="1">
    <citation type="submission" date="2019-07" db="EMBL/GenBank/DDBJ databases">
        <title>Genome sequencing of KACC 19320.</title>
        <authorList>
            <person name="Heo J."/>
            <person name="Kim S.-J."/>
            <person name="Kim J.-S."/>
            <person name="Hong S.-B."/>
            <person name="Kwon S.-W."/>
        </authorList>
    </citation>
    <scope>NUCLEOTIDE SEQUENCE [LARGE SCALE GENOMIC DNA]</scope>
    <source>
        <strain evidence="1 2">KACC 19320</strain>
    </source>
</reference>
<organism evidence="1 2">
    <name type="scientific">Lactococcus protaetiae</name>
    <dbReference type="NCBI Taxonomy" id="2592653"/>
    <lineage>
        <taxon>Bacteria</taxon>
        <taxon>Bacillati</taxon>
        <taxon>Bacillota</taxon>
        <taxon>Bacilli</taxon>
        <taxon>Lactobacillales</taxon>
        <taxon>Streptococcaceae</taxon>
        <taxon>Lactococcus</taxon>
    </lineage>
</organism>
<dbReference type="AlphaFoldDB" id="A0A514Z6V1"/>
<gene>
    <name evidence="1" type="ORF">FLP15_02930</name>
</gene>
<sequence>MRKMINNAIWEKIKEKFKNNTESIQEIQEYLKDSFDIEMKCYRTDAKPYGRWKFKLDKEVENLSNIVYIKCYIDNEKKSKPFICGMTKTGVYGTTDFNFSDEPTTDSYNGRFFLKEEKLTHDRTGIYLFGTDSPKTARVLESHLQKRYNLFGS</sequence>
<dbReference type="RefSeq" id="WP_142765925.1">
    <property type="nucleotide sequence ID" value="NZ_CP041356.1"/>
</dbReference>
<evidence type="ECO:0000313" key="2">
    <source>
        <dbReference type="Proteomes" id="UP000315128"/>
    </source>
</evidence>
<dbReference type="OrthoDB" id="3010282at2"/>
<dbReference type="KEGG" id="lack:FLP15_02930"/>
<protein>
    <submittedName>
        <fullName evidence="1">Uncharacterized protein</fullName>
    </submittedName>
</protein>
<proteinExistence type="predicted"/>
<keyword evidence="2" id="KW-1185">Reference proteome</keyword>
<accession>A0A514Z6V1</accession>
<dbReference type="Proteomes" id="UP000315128">
    <property type="component" value="Chromosome"/>
</dbReference>
<dbReference type="EMBL" id="CP041356">
    <property type="protein sequence ID" value="QDK70310.1"/>
    <property type="molecule type" value="Genomic_DNA"/>
</dbReference>
<evidence type="ECO:0000313" key="1">
    <source>
        <dbReference type="EMBL" id="QDK70310.1"/>
    </source>
</evidence>
<name>A0A514Z6V1_9LACT</name>